<dbReference type="InterPro" id="IPR016024">
    <property type="entry name" value="ARM-type_fold"/>
</dbReference>
<dbReference type="SUPFAM" id="SSF48371">
    <property type="entry name" value="ARM repeat"/>
    <property type="match status" value="1"/>
</dbReference>
<accession>A0AAF3E895</accession>
<dbReference type="WBParaSite" id="MBELARI_LOCUS10144">
    <property type="protein sequence ID" value="MBELARI_LOCUS10144"/>
    <property type="gene ID" value="MBELARI_LOCUS10144"/>
</dbReference>
<evidence type="ECO:0000313" key="1">
    <source>
        <dbReference type="Proteomes" id="UP000887575"/>
    </source>
</evidence>
<keyword evidence="1" id="KW-1185">Reference proteome</keyword>
<proteinExistence type="predicted"/>
<evidence type="ECO:0000313" key="2">
    <source>
        <dbReference type="WBParaSite" id="MBELARI_LOCUS10144"/>
    </source>
</evidence>
<organism evidence="1 2">
    <name type="scientific">Mesorhabditis belari</name>
    <dbReference type="NCBI Taxonomy" id="2138241"/>
    <lineage>
        <taxon>Eukaryota</taxon>
        <taxon>Metazoa</taxon>
        <taxon>Ecdysozoa</taxon>
        <taxon>Nematoda</taxon>
        <taxon>Chromadorea</taxon>
        <taxon>Rhabditida</taxon>
        <taxon>Rhabditina</taxon>
        <taxon>Rhabditomorpha</taxon>
        <taxon>Rhabditoidea</taxon>
        <taxon>Rhabditidae</taxon>
        <taxon>Mesorhabditinae</taxon>
        <taxon>Mesorhabditis</taxon>
    </lineage>
</organism>
<protein>
    <submittedName>
        <fullName evidence="2">Uncharacterized protein</fullName>
    </submittedName>
</protein>
<reference evidence="2" key="1">
    <citation type="submission" date="2024-02" db="UniProtKB">
        <authorList>
            <consortium name="WormBaseParasite"/>
        </authorList>
    </citation>
    <scope>IDENTIFICATION</scope>
</reference>
<name>A0AAF3E895_9BILA</name>
<dbReference type="Proteomes" id="UP000887575">
    <property type="component" value="Unassembled WGS sequence"/>
</dbReference>
<sequence>MEREVADLRAQLGFGAESVRVNAFANVVKNLEHKDERKKKEYHRLFWQCVNEYGDYISSLADKIISSRLQSSAFSNEAVITEMMAIFSVKKPGSRRILRFLLHQNGDLSRICAQIYSRVPEMLDEMIEEMKGIDWERARPAVLSFLCMETLSESHRVILAEYLLEKETEKASPLFVLTLKRFLPQSFLCRLPPSQLVYEHCIKEGTSLSATSPVHLMSRAKQTLCQPDLLKIAEAHPCNLPVFLTLVASIGELAKVASELVDRNVLDKVKQLILEIQSWRPTFLIAKDEGQSITNFDYFERVVGDGESLTAYFQRWLKMNEWEINDDSISFLIGALAFVKQDEHSMVFRLLEEFCRRKAEFTPISILCLLTIYSRPWFSVSKEAIIECIGRVTIAAKNTLVVSPALRFLLAVCQKKVQDPVDDSVENRERLAAIAAIGELFVEYNGIFDEIKFLCMVKPEDGHSRWTEARLELAATICKHSELSDELLPSLSTLLTKGGPLLPAVLRVIKVLCEEGVFEIPVIANQSRTRSVHDPKALSEHARILALSRVESNRPQEELDEEEAENLQKNQEFAQQVALPELWTMTGHLSEIVRDAAFESLTNFSLEEIYVHIDSITENENEEGKTVKMEKLSDVLLDQVLGNDVERSEGLTKFLHRAVAEDLESLPRPLYTKKINEDEDPLFPTTFAIYETKQNEDADLNFLSILSIILKGIPIDKRPFLAKRMLTKCLIQISTPSTNSPDFPKYLSAWRSLTETCLEVFAKSHLEQGEPSFTWARDQLCEELRRALLQAEDSLSNVLTVLIYMALKLSNVHESSSSNPYRPWLISVIEFLCLVKDWNHNPRMNPIFQCVIKSISESKKLARLGLMLFSKHLLKSDLSFYQGNSLVNDEQAITREMFGNDGEWAMSLIDGTATSSESTMVSREKSTLIGYSLGLAPMTLEVEANKTTNPSLQMPKFESIEHVDTVHQIFNHLSEVDSTCFEANRRKVKKALEMVIKKKDLEMGKAVWKGLSSYSLSQCGRVLSKLPLDYAALPENSLLRAVERRIRVITTPAKRDVLLKSLTNQCRKNDGRNLPPIDISHLISYANDVTSWITVFQLAVQQKHSTLIARLISRKSALKIEADFTVIETLAKNFEEFHGSIPERSQRQVADHLLNQLESIESQNREILSERIGELSKIPIFCQELTTFLTKPTSCLEIEKALWKTIEGKANQQIIGDTFLGTIVACWLECSKESRALSMGKIVEILRGSTKSQSQTIACLIGDRCSLMSFPQMILIFSDALTQAKVLIAKGDKPVLLSFWPIIVSLIVSIPSPIPFQFVREDDEKTVELAARRVQYHLDFLLARDEFASLIEPLASYLLTIIPDLQPPHLQGAKDCFRMLLGKRSLPQIDNDAKWRMLFA</sequence>